<organism evidence="1 2">
    <name type="scientific">Burkholderia cenocepacia</name>
    <dbReference type="NCBI Taxonomy" id="95486"/>
    <lineage>
        <taxon>Bacteria</taxon>
        <taxon>Pseudomonadati</taxon>
        <taxon>Pseudomonadota</taxon>
        <taxon>Betaproteobacteria</taxon>
        <taxon>Burkholderiales</taxon>
        <taxon>Burkholderiaceae</taxon>
        <taxon>Burkholderia</taxon>
        <taxon>Burkholderia cepacia complex</taxon>
    </lineage>
</organism>
<dbReference type="RefSeq" id="WP_050866107.1">
    <property type="nucleotide sequence ID" value="NZ_JAIMHC010000001.1"/>
</dbReference>
<evidence type="ECO:0000313" key="1">
    <source>
        <dbReference type="EMBL" id="MCW3712053.1"/>
    </source>
</evidence>
<proteinExistence type="predicted"/>
<comment type="caution">
    <text evidence="1">The sequence shown here is derived from an EMBL/GenBank/DDBJ whole genome shotgun (WGS) entry which is preliminary data.</text>
</comment>
<dbReference type="AlphaFoldDB" id="A0ABD4UCJ9"/>
<evidence type="ECO:0000313" key="2">
    <source>
        <dbReference type="Proteomes" id="UP000191686"/>
    </source>
</evidence>
<reference evidence="1 2" key="1">
    <citation type="journal article" date="2017" name="Front. Microbiol.">
        <title>Genomics reveals a unique clone of Burkholderia cenocepacia harbouring an actively excising novel genomic island.</title>
        <authorList>
            <person name="Patil P."/>
            <person name="Mali S."/>
            <person name="Midha S."/>
            <person name="Gautam V."/>
            <person name="Dash L."/>
            <person name="Kumar S."/>
            <person name="Shastri J."/>
            <person name="Singhal L."/>
            <person name="Patil P.B."/>
        </authorList>
    </citation>
    <scope>NUCLEOTIDE SEQUENCE [LARGE SCALE GENOMIC DNA]</scope>
    <source>
        <strain evidence="1 2">BC-19</strain>
    </source>
</reference>
<reference evidence="1 2" key="2">
    <citation type="journal article" date="2017" name="Front. Microbiol.">
        <title>Genomics Reveals a Unique Clone of Burkholderia cenocepacia Harboring an Actively Excising Novel Genomic Island.</title>
        <authorList>
            <person name="Patil P.P."/>
            <person name="Mali S."/>
            <person name="Midha S."/>
            <person name="Gautam V."/>
            <person name="Dash L."/>
            <person name="Kumar S."/>
            <person name="Shastri J."/>
            <person name="Singhal L."/>
            <person name="Patil P.B."/>
        </authorList>
    </citation>
    <scope>NUCLEOTIDE SEQUENCE [LARGE SCALE GENOMIC DNA]</scope>
    <source>
        <strain evidence="1 2">BC-19</strain>
    </source>
</reference>
<dbReference type="Proteomes" id="UP000191686">
    <property type="component" value="Unassembled WGS sequence"/>
</dbReference>
<gene>
    <name evidence="1" type="ORF">UE95_012225</name>
</gene>
<protein>
    <submittedName>
        <fullName evidence="1">Uncharacterized protein</fullName>
    </submittedName>
</protein>
<dbReference type="EMBL" id="JYMX02000008">
    <property type="protein sequence ID" value="MCW3712053.1"/>
    <property type="molecule type" value="Genomic_DNA"/>
</dbReference>
<accession>A0ABD4UCJ9</accession>
<sequence>MKKNEKVFDIPFTIQMTLGGIDVQRVYIVKAVGRNKAEARRTLEDGLKDDKGVFSFHKLELFYKYSKFETVK</sequence>
<name>A0ABD4UCJ9_9BURK</name>